<dbReference type="CDD" id="cd00093">
    <property type="entry name" value="HTH_XRE"/>
    <property type="match status" value="1"/>
</dbReference>
<name>A0A4W3GLB2_CALMI</name>
<evidence type="ECO:0000259" key="4">
    <source>
        <dbReference type="PROSITE" id="PS50943"/>
    </source>
</evidence>
<dbReference type="Pfam" id="PF03184">
    <property type="entry name" value="DDE_1"/>
    <property type="match status" value="1"/>
</dbReference>
<reference evidence="6" key="5">
    <citation type="submission" date="2025-09" db="UniProtKB">
        <authorList>
            <consortium name="Ensembl"/>
        </authorList>
    </citation>
    <scope>IDENTIFICATION</scope>
</reference>
<dbReference type="AlphaFoldDB" id="A0A4W3GLB2"/>
<dbReference type="Proteomes" id="UP000314986">
    <property type="component" value="Unassembled WGS sequence"/>
</dbReference>
<dbReference type="GO" id="GO:0003677">
    <property type="term" value="F:DNA binding"/>
    <property type="evidence" value="ECO:0007669"/>
    <property type="project" value="UniProtKB-KW"/>
</dbReference>
<dbReference type="InterPro" id="IPR006600">
    <property type="entry name" value="HTH_CenpB_DNA-bd_dom"/>
</dbReference>
<evidence type="ECO:0000256" key="2">
    <source>
        <dbReference type="ARBA" id="ARBA00023125"/>
    </source>
</evidence>
<reference evidence="7" key="2">
    <citation type="journal article" date="2007" name="PLoS Biol.">
        <title>Survey sequencing and comparative analysis of the elephant shark (Callorhinchus milii) genome.</title>
        <authorList>
            <person name="Venkatesh B."/>
            <person name="Kirkness E.F."/>
            <person name="Loh Y.H."/>
            <person name="Halpern A.L."/>
            <person name="Lee A.P."/>
            <person name="Johnson J."/>
            <person name="Dandona N."/>
            <person name="Viswanathan L.D."/>
            <person name="Tay A."/>
            <person name="Venter J.C."/>
            <person name="Strausberg R.L."/>
            <person name="Brenner S."/>
        </authorList>
    </citation>
    <scope>NUCLEOTIDE SEQUENCE [LARGE SCALE GENOMIC DNA]</scope>
</reference>
<reference evidence="6" key="4">
    <citation type="submission" date="2025-08" db="UniProtKB">
        <authorList>
            <consortium name="Ensembl"/>
        </authorList>
    </citation>
    <scope>IDENTIFICATION</scope>
</reference>
<dbReference type="Pfam" id="PF03221">
    <property type="entry name" value="HTH_Tnp_Tc5"/>
    <property type="match status" value="1"/>
</dbReference>
<reference evidence="7" key="3">
    <citation type="journal article" date="2014" name="Nature">
        <title>Elephant shark genome provides unique insights into gnathostome evolution.</title>
        <authorList>
            <consortium name="International Elephant Shark Genome Sequencing Consortium"/>
            <person name="Venkatesh B."/>
            <person name="Lee A.P."/>
            <person name="Ravi V."/>
            <person name="Maurya A.K."/>
            <person name="Lian M.M."/>
            <person name="Swann J.B."/>
            <person name="Ohta Y."/>
            <person name="Flajnik M.F."/>
            <person name="Sutoh Y."/>
            <person name="Kasahara M."/>
            <person name="Hoon S."/>
            <person name="Gangu V."/>
            <person name="Roy S.W."/>
            <person name="Irimia M."/>
            <person name="Korzh V."/>
            <person name="Kondrychyn I."/>
            <person name="Lim Z.W."/>
            <person name="Tay B.H."/>
            <person name="Tohari S."/>
            <person name="Kong K.W."/>
            <person name="Ho S."/>
            <person name="Lorente-Galdos B."/>
            <person name="Quilez J."/>
            <person name="Marques-Bonet T."/>
            <person name="Raney B.J."/>
            <person name="Ingham P.W."/>
            <person name="Tay A."/>
            <person name="Hillier L.W."/>
            <person name="Minx P."/>
            <person name="Boehm T."/>
            <person name="Wilson R.K."/>
            <person name="Brenner S."/>
            <person name="Warren W.C."/>
        </authorList>
    </citation>
    <scope>NUCLEOTIDE SEQUENCE [LARGE SCALE GENOMIC DNA]</scope>
</reference>
<evidence type="ECO:0000259" key="5">
    <source>
        <dbReference type="PROSITE" id="PS51253"/>
    </source>
</evidence>
<evidence type="ECO:0000256" key="1">
    <source>
        <dbReference type="ARBA" id="ARBA00004123"/>
    </source>
</evidence>
<evidence type="ECO:0000256" key="3">
    <source>
        <dbReference type="ARBA" id="ARBA00023242"/>
    </source>
</evidence>
<dbReference type="STRING" id="7868.ENSCMIP00000004573"/>
<dbReference type="Pfam" id="PF04218">
    <property type="entry name" value="CENP-B_N"/>
    <property type="match status" value="1"/>
</dbReference>
<dbReference type="SMART" id="SM00674">
    <property type="entry name" value="CENPB"/>
    <property type="match status" value="1"/>
</dbReference>
<dbReference type="PROSITE" id="PS50943">
    <property type="entry name" value="HTH_CROC1"/>
    <property type="match status" value="1"/>
</dbReference>
<protein>
    <submittedName>
        <fullName evidence="6">Uncharacterized protein</fullName>
    </submittedName>
</protein>
<dbReference type="Gene3D" id="1.10.10.60">
    <property type="entry name" value="Homeodomain-like"/>
    <property type="match status" value="2"/>
</dbReference>
<evidence type="ECO:0000313" key="6">
    <source>
        <dbReference type="Ensembl" id="ENSCMIP00000004573.1"/>
    </source>
</evidence>
<organism evidence="6 7">
    <name type="scientific">Callorhinchus milii</name>
    <name type="common">Ghost shark</name>
    <dbReference type="NCBI Taxonomy" id="7868"/>
    <lineage>
        <taxon>Eukaryota</taxon>
        <taxon>Metazoa</taxon>
        <taxon>Chordata</taxon>
        <taxon>Craniata</taxon>
        <taxon>Vertebrata</taxon>
        <taxon>Chondrichthyes</taxon>
        <taxon>Holocephali</taxon>
        <taxon>Chimaeriformes</taxon>
        <taxon>Callorhinchidae</taxon>
        <taxon>Callorhinchus</taxon>
    </lineage>
</organism>
<dbReference type="PROSITE" id="PS51253">
    <property type="entry name" value="HTH_CENPB"/>
    <property type="match status" value="1"/>
</dbReference>
<evidence type="ECO:0000313" key="7">
    <source>
        <dbReference type="Proteomes" id="UP000314986"/>
    </source>
</evidence>
<dbReference type="InterPro" id="IPR001387">
    <property type="entry name" value="Cro/C1-type_HTH"/>
</dbReference>
<proteinExistence type="predicted"/>
<feature type="domain" description="HTH CENPB-type" evidence="5">
    <location>
        <begin position="65"/>
        <end position="135"/>
    </location>
</feature>
<reference evidence="7" key="1">
    <citation type="journal article" date="2006" name="Science">
        <title>Ancient noncoding elements conserved in the human genome.</title>
        <authorList>
            <person name="Venkatesh B."/>
            <person name="Kirkness E.F."/>
            <person name="Loh Y.H."/>
            <person name="Halpern A.L."/>
            <person name="Lee A.P."/>
            <person name="Johnson J."/>
            <person name="Dandona N."/>
            <person name="Viswanathan L.D."/>
            <person name="Tay A."/>
            <person name="Venter J.C."/>
            <person name="Strausberg R.L."/>
            <person name="Brenner S."/>
        </authorList>
    </citation>
    <scope>NUCLEOTIDE SEQUENCE [LARGE SCALE GENOMIC DNA]</scope>
</reference>
<dbReference type="InterPro" id="IPR007889">
    <property type="entry name" value="HTH_Psq"/>
</dbReference>
<dbReference type="InterPro" id="IPR004875">
    <property type="entry name" value="DDE_SF_endonuclease_dom"/>
</dbReference>
<dbReference type="PANTHER" id="PTHR19303">
    <property type="entry name" value="TRANSPOSON"/>
    <property type="match status" value="1"/>
</dbReference>
<sequence>PELSKKRQRELTLAEKVRVLEMLEGTKMSQLEVARRVGVSQPAISRLIRKKASILEEWQRNSNPERKRRRVGKDAHVDAALLHWFEMAKAQNSSITGEMLMAKARALADALNVEFTPTSGWLSRWKNRNNICVQRIHGENMATSPPPTGDWIQTTLLSVLQDFRPEDIFNCDEAAMFYRAVPVGSLFFKARDRLTLLLCCNMTGIEKAKLLVVGKSQNPRSFRGVPSSSMPISYISATGALMTAPVFIEWLKDFDREMRRQSRNVALLLDECSAHPSKVQLRNVKLVFLPSNATSLVQPLNHGIIQNFKALYRRRIIQKISNVLDENVAASTSVMGRTISLLDVVHMMSRAWEEVKQVTIEYCFHKTIFSQQPKVLGQMALEKVTPPDGMTKEEFDLYVDHDSGITCVGESADVEICSAPKGSTEWEDTAEEEDVLHLPRLEETVRACATIERVLQMTGADPETLRKFYDVEDYVERALALSLNT</sequence>
<dbReference type="SUPFAM" id="SSF46689">
    <property type="entry name" value="Homeodomain-like"/>
    <property type="match status" value="2"/>
</dbReference>
<accession>A0A4W3GLB2</accession>
<dbReference type="InterPro" id="IPR050863">
    <property type="entry name" value="CenT-Element_Derived"/>
</dbReference>
<dbReference type="Ensembl" id="ENSCMIT00000004740.1">
    <property type="protein sequence ID" value="ENSCMIP00000004573.1"/>
    <property type="gene ID" value="ENSCMIG00000002717.1"/>
</dbReference>
<feature type="domain" description="HTH cro/C1-type" evidence="4">
    <location>
        <begin position="27"/>
        <end position="54"/>
    </location>
</feature>
<keyword evidence="2" id="KW-0238">DNA-binding</keyword>
<dbReference type="InParanoid" id="A0A4W3GLB2"/>
<dbReference type="GeneTree" id="ENSGT00940000168101"/>
<dbReference type="OMA" id="KMVFMPP"/>
<keyword evidence="3" id="KW-0539">Nucleus</keyword>
<comment type="subcellular location">
    <subcellularLocation>
        <location evidence="1">Nucleus</location>
    </subcellularLocation>
</comment>
<keyword evidence="7" id="KW-1185">Reference proteome</keyword>
<dbReference type="InterPro" id="IPR009057">
    <property type="entry name" value="Homeodomain-like_sf"/>
</dbReference>
<dbReference type="GO" id="GO:0005634">
    <property type="term" value="C:nucleus"/>
    <property type="evidence" value="ECO:0007669"/>
    <property type="project" value="UniProtKB-SubCell"/>
</dbReference>
<dbReference type="PANTHER" id="PTHR19303:SF36">
    <property type="entry name" value="TIGGER TRANSPOSABLE ELEMENT-DERIVED PROTEIN 3"/>
    <property type="match status" value="1"/>
</dbReference>